<gene>
    <name evidence="1" type="ORF">ROZALSC1DRAFT_25862</name>
</gene>
<dbReference type="GO" id="GO:0005683">
    <property type="term" value="C:U7 snRNP"/>
    <property type="evidence" value="ECO:0007669"/>
    <property type="project" value="TreeGrafter"/>
</dbReference>
<dbReference type="AlphaFoldDB" id="A0A4P9Y9Q6"/>
<protein>
    <submittedName>
        <fullName evidence="1">Uncharacterized protein</fullName>
    </submittedName>
</protein>
<reference evidence="2" key="1">
    <citation type="journal article" date="2018" name="Nat. Microbiol.">
        <title>Leveraging single-cell genomics to expand the fungal tree of life.</title>
        <authorList>
            <person name="Ahrendt S.R."/>
            <person name="Quandt C.A."/>
            <person name="Ciobanu D."/>
            <person name="Clum A."/>
            <person name="Salamov A."/>
            <person name="Andreopoulos B."/>
            <person name="Cheng J.F."/>
            <person name="Woyke T."/>
            <person name="Pelin A."/>
            <person name="Henrissat B."/>
            <person name="Reynolds N.K."/>
            <person name="Benny G.L."/>
            <person name="Smith M.E."/>
            <person name="James T.Y."/>
            <person name="Grigoriev I.V."/>
        </authorList>
    </citation>
    <scope>NUCLEOTIDE SEQUENCE [LARGE SCALE GENOMIC DNA]</scope>
    <source>
        <strain evidence="2">CSF55</strain>
    </source>
</reference>
<organism evidence="1 2">
    <name type="scientific">Rozella allomycis (strain CSF55)</name>
    <dbReference type="NCBI Taxonomy" id="988480"/>
    <lineage>
        <taxon>Eukaryota</taxon>
        <taxon>Fungi</taxon>
        <taxon>Fungi incertae sedis</taxon>
        <taxon>Cryptomycota</taxon>
        <taxon>Cryptomycota incertae sedis</taxon>
        <taxon>Rozella</taxon>
    </lineage>
</organism>
<dbReference type="PANTHER" id="PTHR21415">
    <property type="entry name" value="U7 SNRNA-ASSOCIATED SM-LIKE PROTEIN LSM11"/>
    <property type="match status" value="1"/>
</dbReference>
<evidence type="ECO:0000313" key="2">
    <source>
        <dbReference type="Proteomes" id="UP000281549"/>
    </source>
</evidence>
<dbReference type="GO" id="GO:0006398">
    <property type="term" value="P:mRNA 3'-end processing by stem-loop binding and cleavage"/>
    <property type="evidence" value="ECO:0007669"/>
    <property type="project" value="TreeGrafter"/>
</dbReference>
<dbReference type="InterPro" id="IPR039267">
    <property type="entry name" value="Lsm11"/>
</dbReference>
<sequence>MDNERTNFLSPRFDPLFCLNNPDLVRIPYPKVKSLEYVKQCSKLLPNAKPVEVKTQEITKSSIQKKQKRMIKEIEEKERKEKLEVSLNENYVPFSHRLKEKLNSGPFKLLFEALNNTRKIKVTLLHDAIEKWDPADNHHELSAGKMSQVLQQKVITDSQGNYCRSVGTIYIRGQQVVTISYH</sequence>
<name>A0A4P9Y9Q6_ROZAC</name>
<accession>A0A4P9Y9Q6</accession>
<dbReference type="Proteomes" id="UP000281549">
    <property type="component" value="Unassembled WGS sequence"/>
</dbReference>
<proteinExistence type="predicted"/>
<dbReference type="GO" id="GO:0071209">
    <property type="term" value="F:U7 snRNA binding"/>
    <property type="evidence" value="ECO:0007669"/>
    <property type="project" value="InterPro"/>
</dbReference>
<evidence type="ECO:0000313" key="1">
    <source>
        <dbReference type="EMBL" id="RKP15937.1"/>
    </source>
</evidence>
<dbReference type="PANTHER" id="PTHR21415:SF1">
    <property type="entry name" value="U7 SNRNA-ASSOCIATED SM-LIKE PROTEIN LSM11"/>
    <property type="match status" value="1"/>
</dbReference>
<dbReference type="EMBL" id="ML007308">
    <property type="protein sequence ID" value="RKP15937.1"/>
    <property type="molecule type" value="Genomic_DNA"/>
</dbReference>